<keyword evidence="4" id="KW-1185">Reference proteome</keyword>
<dbReference type="InterPro" id="IPR029058">
    <property type="entry name" value="AB_hydrolase_fold"/>
</dbReference>
<evidence type="ECO:0000313" key="3">
    <source>
        <dbReference type="EMBL" id="MEQ2376792.1"/>
    </source>
</evidence>
<proteinExistence type="predicted"/>
<organism evidence="3 4">
    <name type="scientific">Faecalibacterium faecis</name>
    <dbReference type="NCBI Taxonomy" id="3133157"/>
    <lineage>
        <taxon>Bacteria</taxon>
        <taxon>Bacillati</taxon>
        <taxon>Bacillota</taxon>
        <taxon>Clostridia</taxon>
        <taxon>Eubacteriales</taxon>
        <taxon>Oscillospiraceae</taxon>
        <taxon>Faecalibacterium</taxon>
    </lineage>
</organism>
<comment type="caution">
    <text evidence="3">The sequence shown here is derived from an EMBL/GenBank/DDBJ whole genome shotgun (WGS) entry which is preliminary data.</text>
</comment>
<keyword evidence="1" id="KW-0732">Signal</keyword>
<accession>A0ABV1BNB3</accession>
<dbReference type="SUPFAM" id="SSF53474">
    <property type="entry name" value="alpha/beta-Hydrolases"/>
    <property type="match status" value="1"/>
</dbReference>
<dbReference type="GO" id="GO:0016787">
    <property type="term" value="F:hydrolase activity"/>
    <property type="evidence" value="ECO:0007669"/>
    <property type="project" value="UniProtKB-KW"/>
</dbReference>
<dbReference type="RefSeq" id="WP_349137601.1">
    <property type="nucleotide sequence ID" value="NZ_JBBMEP010000007.1"/>
</dbReference>
<dbReference type="Gene3D" id="3.40.50.1820">
    <property type="entry name" value="alpha/beta hydrolase"/>
    <property type="match status" value="1"/>
</dbReference>
<gene>
    <name evidence="3" type="ORF">WMO17_05345</name>
</gene>
<dbReference type="EMBL" id="JBBMEP010000007">
    <property type="protein sequence ID" value="MEQ2376792.1"/>
    <property type="molecule type" value="Genomic_DNA"/>
</dbReference>
<evidence type="ECO:0000256" key="1">
    <source>
        <dbReference type="SAM" id="SignalP"/>
    </source>
</evidence>
<protein>
    <submittedName>
        <fullName evidence="3">Alpha/beta hydrolase</fullName>
    </submittedName>
</protein>
<dbReference type="InterPro" id="IPR049492">
    <property type="entry name" value="BD-FAE-like_dom"/>
</dbReference>
<evidence type="ECO:0000259" key="2">
    <source>
        <dbReference type="Pfam" id="PF20434"/>
    </source>
</evidence>
<dbReference type="Pfam" id="PF20434">
    <property type="entry name" value="BD-FAE"/>
    <property type="match status" value="1"/>
</dbReference>
<name>A0ABV1BNB3_9FIRM</name>
<reference evidence="3 4" key="1">
    <citation type="submission" date="2024-03" db="EMBL/GenBank/DDBJ databases">
        <title>Human intestinal bacterial collection.</title>
        <authorList>
            <person name="Pauvert C."/>
            <person name="Hitch T.C.A."/>
            <person name="Clavel T."/>
        </authorList>
    </citation>
    <scope>NUCLEOTIDE SEQUENCE [LARGE SCALE GENOMIC DNA]</scope>
    <source>
        <strain evidence="3 4">CLA-JM-H7-B</strain>
    </source>
</reference>
<feature type="signal peptide" evidence="1">
    <location>
        <begin position="1"/>
        <end position="24"/>
    </location>
</feature>
<evidence type="ECO:0000313" key="4">
    <source>
        <dbReference type="Proteomes" id="UP001496146"/>
    </source>
</evidence>
<dbReference type="Proteomes" id="UP001496146">
    <property type="component" value="Unassembled WGS sequence"/>
</dbReference>
<sequence>MRKRLRTVMFGIGLMILLAQPAFAEELGQANITPDMTMQEIRSNPVMQQSGLFLYGSFGEGTQWTRSRLENQTLQEYAWGQTVPETTAALNLAVQNVKDGVQVTWQVYSPEETEVDPSLGCVQLFYFPGSDPDGKYAIVMGGNALTINGTFGEGLPTAWELHEKGYTVFVLRYRAWTDLGDNAPLQDLGNAVNFITAHAEQLRVQPEDYAIVAYSSGAQVAGIFANQKRGYGAFGAQKPGALILGYPIVDFSIIKPVYHIVYDPTACGWRYYWTDLNQAVDDDYPPVYFWRGDNDTILGPDTSFYEAFEQALQKHGVAYQRTAFADAPHAVSIGRGTAADGWLDEAAAFWEEQVG</sequence>
<keyword evidence="3" id="KW-0378">Hydrolase</keyword>
<feature type="chain" id="PRO_5046513955" evidence="1">
    <location>
        <begin position="25"/>
        <end position="355"/>
    </location>
</feature>
<feature type="domain" description="BD-FAE-like" evidence="2">
    <location>
        <begin position="157"/>
        <end position="227"/>
    </location>
</feature>